<dbReference type="AlphaFoldDB" id="A0A179EZX2"/>
<gene>
    <name evidence="2" type="ORF">VFPBJ_11673</name>
</gene>
<accession>A0A179EZX2</accession>
<evidence type="ECO:0000313" key="2">
    <source>
        <dbReference type="EMBL" id="OAQ58560.1"/>
    </source>
</evidence>
<reference evidence="2 3" key="1">
    <citation type="submission" date="2016-01" db="EMBL/GenBank/DDBJ databases">
        <title>Biosynthesis of antibiotic leucinostatins and their inhibition on Phytophthora in bio-control Purpureocillium lilacinum.</title>
        <authorList>
            <person name="Wang G."/>
            <person name="Liu Z."/>
            <person name="Lin R."/>
            <person name="Li E."/>
            <person name="Mao Z."/>
            <person name="Ling J."/>
            <person name="Yin W."/>
            <person name="Xie B."/>
        </authorList>
    </citation>
    <scope>NUCLEOTIDE SEQUENCE [LARGE SCALE GENOMIC DNA]</scope>
    <source>
        <strain evidence="2">PLBJ-1</strain>
    </source>
</reference>
<evidence type="ECO:0000313" key="3">
    <source>
        <dbReference type="Proteomes" id="UP000078240"/>
    </source>
</evidence>
<sequence length="125" mass="13694">MTGSCGLVTWVKNRDLWQRTHNDEKSQRAMTNDPASGRSSDQGGGSLCGSSLAPGGTGASTLKISHPDMSFFSRAPNGMAEDVRLGYLRFVLLCLFLVEGRSQLPGRRPLERVLLHVVMSFVWLL</sequence>
<evidence type="ECO:0000256" key="1">
    <source>
        <dbReference type="SAM" id="MobiDB-lite"/>
    </source>
</evidence>
<name>A0A179EZX2_PURLI</name>
<protein>
    <submittedName>
        <fullName evidence="2">Uncharacterized protein</fullName>
    </submittedName>
</protein>
<dbReference type="EMBL" id="LSBH01000050">
    <property type="protein sequence ID" value="OAQ58560.1"/>
    <property type="molecule type" value="Genomic_DNA"/>
</dbReference>
<organism evidence="2 3">
    <name type="scientific">Purpureocillium lilacinum</name>
    <name type="common">Paecilomyces lilacinus</name>
    <dbReference type="NCBI Taxonomy" id="33203"/>
    <lineage>
        <taxon>Eukaryota</taxon>
        <taxon>Fungi</taxon>
        <taxon>Dikarya</taxon>
        <taxon>Ascomycota</taxon>
        <taxon>Pezizomycotina</taxon>
        <taxon>Sordariomycetes</taxon>
        <taxon>Hypocreomycetidae</taxon>
        <taxon>Hypocreales</taxon>
        <taxon>Ophiocordycipitaceae</taxon>
        <taxon>Purpureocillium</taxon>
    </lineage>
</organism>
<dbReference type="Proteomes" id="UP000078240">
    <property type="component" value="Unassembled WGS sequence"/>
</dbReference>
<feature type="compositionally biased region" description="Polar residues" evidence="1">
    <location>
        <begin position="28"/>
        <end position="41"/>
    </location>
</feature>
<comment type="caution">
    <text evidence="2">The sequence shown here is derived from an EMBL/GenBank/DDBJ whole genome shotgun (WGS) entry which is preliminary data.</text>
</comment>
<feature type="region of interest" description="Disordered" evidence="1">
    <location>
        <begin position="20"/>
        <end position="61"/>
    </location>
</feature>
<proteinExistence type="predicted"/>